<feature type="binding site" evidence="1">
    <location>
        <position position="109"/>
    </location>
    <ligand>
        <name>Mn(2+)</name>
        <dbReference type="ChEBI" id="CHEBI:29035"/>
        <label>2</label>
    </ligand>
</feature>
<evidence type="ECO:0000256" key="1">
    <source>
        <dbReference type="PIRSR" id="PIRSR005962-1"/>
    </source>
</evidence>
<dbReference type="Proteomes" id="UP000009877">
    <property type="component" value="Unassembled WGS sequence"/>
</dbReference>
<dbReference type="GO" id="GO:0016787">
    <property type="term" value="F:hydrolase activity"/>
    <property type="evidence" value="ECO:0007669"/>
    <property type="project" value="InterPro"/>
</dbReference>
<feature type="binding site" evidence="1">
    <location>
        <position position="376"/>
    </location>
    <ligand>
        <name>Mn(2+)</name>
        <dbReference type="ChEBI" id="CHEBI:29035"/>
        <label>2</label>
    </ligand>
</feature>
<dbReference type="InterPro" id="IPR002933">
    <property type="entry name" value="Peptidase_M20"/>
</dbReference>
<name>M2XC39_9MICC</name>
<keyword evidence="4" id="KW-1185">Reference proteome</keyword>
<dbReference type="GO" id="GO:0046872">
    <property type="term" value="F:metal ion binding"/>
    <property type="evidence" value="ECO:0007669"/>
    <property type="project" value="UniProtKB-KW"/>
</dbReference>
<organism evidence="3 4">
    <name type="scientific">Kocuria palustris PEL</name>
    <dbReference type="NCBI Taxonomy" id="1236550"/>
    <lineage>
        <taxon>Bacteria</taxon>
        <taxon>Bacillati</taxon>
        <taxon>Actinomycetota</taxon>
        <taxon>Actinomycetes</taxon>
        <taxon>Micrococcales</taxon>
        <taxon>Micrococcaceae</taxon>
        <taxon>Kocuria</taxon>
    </lineage>
</organism>
<dbReference type="NCBIfam" id="TIGR01891">
    <property type="entry name" value="amidohydrolases"/>
    <property type="match status" value="1"/>
</dbReference>
<dbReference type="Pfam" id="PF07687">
    <property type="entry name" value="M20_dimer"/>
    <property type="match status" value="1"/>
</dbReference>
<feature type="binding site" evidence="1">
    <location>
        <position position="111"/>
    </location>
    <ligand>
        <name>Mn(2+)</name>
        <dbReference type="ChEBI" id="CHEBI:29035"/>
        <label>2</label>
    </ligand>
</feature>
<dbReference type="SUPFAM" id="SSF55031">
    <property type="entry name" value="Bacterial exopeptidase dimerisation domain"/>
    <property type="match status" value="1"/>
</dbReference>
<dbReference type="SUPFAM" id="SSF53187">
    <property type="entry name" value="Zn-dependent exopeptidases"/>
    <property type="match status" value="1"/>
</dbReference>
<dbReference type="PIRSF" id="PIRSF005962">
    <property type="entry name" value="Pept_M20D_amidohydro"/>
    <property type="match status" value="1"/>
</dbReference>
<evidence type="ECO:0000313" key="4">
    <source>
        <dbReference type="Proteomes" id="UP000009877"/>
    </source>
</evidence>
<comment type="cofactor">
    <cofactor evidence="1">
        <name>Mn(2+)</name>
        <dbReference type="ChEBI" id="CHEBI:29035"/>
    </cofactor>
    <text evidence="1">The Mn(2+) ion enhances activity.</text>
</comment>
<protein>
    <submittedName>
        <fullName evidence="3">N-acetyl-L,L-diaminopimelate deacetylase</fullName>
    </submittedName>
</protein>
<proteinExistence type="predicted"/>
<dbReference type="InterPro" id="IPR017439">
    <property type="entry name" value="Amidohydrolase"/>
</dbReference>
<dbReference type="InterPro" id="IPR036264">
    <property type="entry name" value="Bact_exopeptidase_dim_dom"/>
</dbReference>
<keyword evidence="1" id="KW-0479">Metal-binding</keyword>
<dbReference type="Gene3D" id="3.40.630.10">
    <property type="entry name" value="Zn peptidases"/>
    <property type="match status" value="1"/>
</dbReference>
<evidence type="ECO:0000313" key="3">
    <source>
        <dbReference type="EMBL" id="EME36631.1"/>
    </source>
</evidence>
<accession>M2XC39</accession>
<keyword evidence="1" id="KW-0464">Manganese</keyword>
<dbReference type="STRING" id="71999.KPaMU14_01815"/>
<comment type="caution">
    <text evidence="3">The sequence shown here is derived from an EMBL/GenBank/DDBJ whole genome shotgun (WGS) entry which is preliminary data.</text>
</comment>
<sequence length="407" mass="44041">MTSTWTLSDDQRTEMHDLYRHLHAHPELSMQEHRTAELIEAALSELEIESLRCGGTGVVGILRNGDGPVIGFRADTDGLPIQEDTGAEYASTDTGALEDGTEVPVMHGCGHDTHITALLTAARALVRMREQWSGTVVLMFQPGEETAAGSRAMVDDGLWDRAPKPEVIYGQHVMPGISGTVRLTAGPVMSYADSWRVTLRGRQSHGSQPENSVDPIVLGAHIVTRLQTVVSREISALQSAVVTVGTFHAGLKENIIPATAEFTLNIRSLDDKVREPVLAAVRRIISAEAAASGAPEPEIEELYRFPRNLNDVDETEALREHMVEALGEDKVITGKPFMGSEDFGTLAESIGVPSVFWFFGGFTEEQMAADDVPVNHSPQFLPVMEPTLSTGYAAVMTAVLSKLSTSS</sequence>
<dbReference type="Gene3D" id="3.30.70.360">
    <property type="match status" value="1"/>
</dbReference>
<feature type="binding site" evidence="1">
    <location>
        <position position="172"/>
    </location>
    <ligand>
        <name>Mn(2+)</name>
        <dbReference type="ChEBI" id="CHEBI:29035"/>
        <label>2</label>
    </ligand>
</feature>
<evidence type="ECO:0000259" key="2">
    <source>
        <dbReference type="Pfam" id="PF07687"/>
    </source>
</evidence>
<dbReference type="EMBL" id="ANHZ02000011">
    <property type="protein sequence ID" value="EME36631.1"/>
    <property type="molecule type" value="Genomic_DNA"/>
</dbReference>
<dbReference type="Pfam" id="PF01546">
    <property type="entry name" value="Peptidase_M20"/>
    <property type="match status" value="1"/>
</dbReference>
<dbReference type="RefSeq" id="WP_006214720.1">
    <property type="nucleotide sequence ID" value="NZ_ANHZ02000011.1"/>
</dbReference>
<dbReference type="PANTHER" id="PTHR11014">
    <property type="entry name" value="PEPTIDASE M20 FAMILY MEMBER"/>
    <property type="match status" value="1"/>
</dbReference>
<feature type="domain" description="Peptidase M20 dimerisation" evidence="2">
    <location>
        <begin position="194"/>
        <end position="290"/>
    </location>
</feature>
<reference evidence="3 4" key="1">
    <citation type="journal article" date="2014" name="Genome Announc.">
        <title>Draft Genome Sequence of Kocuria palustris PEL.</title>
        <authorList>
            <person name="Sharma G."/>
            <person name="Khatri I."/>
            <person name="Subramanian S."/>
        </authorList>
    </citation>
    <scope>NUCLEOTIDE SEQUENCE [LARGE SCALE GENOMIC DNA]</scope>
    <source>
        <strain evidence="3 4">PEL</strain>
    </source>
</reference>
<dbReference type="AlphaFoldDB" id="M2XC39"/>
<dbReference type="InterPro" id="IPR011650">
    <property type="entry name" value="Peptidase_M20_dimer"/>
</dbReference>
<gene>
    <name evidence="3" type="ORF">C884_00305</name>
</gene>
<feature type="binding site" evidence="1">
    <location>
        <position position="145"/>
    </location>
    <ligand>
        <name>Mn(2+)</name>
        <dbReference type="ChEBI" id="CHEBI:29035"/>
        <label>2</label>
    </ligand>
</feature>
<dbReference type="PANTHER" id="PTHR11014:SF63">
    <property type="entry name" value="METALLOPEPTIDASE, PUTATIVE (AFU_ORTHOLOGUE AFUA_6G09600)-RELATED"/>
    <property type="match status" value="1"/>
</dbReference>